<keyword evidence="2" id="KW-0813">Transport</keyword>
<comment type="similarity">
    <text evidence="1">Belongs to the bacterial solute-binding protein 1 family.</text>
</comment>
<gene>
    <name evidence="4" type="ORF">GT003_07215</name>
</gene>
<keyword evidence="5" id="KW-1185">Reference proteome</keyword>
<dbReference type="InterPro" id="IPR050490">
    <property type="entry name" value="Bact_solute-bd_prot1"/>
</dbReference>
<dbReference type="InterPro" id="IPR006061">
    <property type="entry name" value="SBP_1_CS"/>
</dbReference>
<dbReference type="Gene3D" id="3.40.190.10">
    <property type="entry name" value="Periplasmic binding protein-like II"/>
    <property type="match status" value="1"/>
</dbReference>
<evidence type="ECO:0000313" key="4">
    <source>
        <dbReference type="EMBL" id="NBC68772.1"/>
    </source>
</evidence>
<dbReference type="PANTHER" id="PTHR43649">
    <property type="entry name" value="ARABINOSE-BINDING PROTEIN-RELATED"/>
    <property type="match status" value="1"/>
</dbReference>
<evidence type="ECO:0000256" key="1">
    <source>
        <dbReference type="ARBA" id="ARBA00008520"/>
    </source>
</evidence>
<name>A0A7X4YM12_9BACL</name>
<comment type="caution">
    <text evidence="4">The sequence shown here is derived from an EMBL/GenBank/DDBJ whole genome shotgun (WGS) entry which is preliminary data.</text>
</comment>
<dbReference type="EMBL" id="JAAAMU010000003">
    <property type="protein sequence ID" value="NBC68772.1"/>
    <property type="molecule type" value="Genomic_DNA"/>
</dbReference>
<protein>
    <submittedName>
        <fullName evidence="4">Extracellular solute-binding protein</fullName>
    </submittedName>
</protein>
<dbReference type="RefSeq" id="WP_161695920.1">
    <property type="nucleotide sequence ID" value="NZ_JAAAMU010000003.1"/>
</dbReference>
<dbReference type="AlphaFoldDB" id="A0A7X4YM12"/>
<reference evidence="4 5" key="1">
    <citation type="submission" date="2020-01" db="EMBL/GenBank/DDBJ databases">
        <title>Paenibacillus soybeanensis sp. nov. isolated from the nodules of soybean (Glycine max(L.) Merr).</title>
        <authorList>
            <person name="Wang H."/>
        </authorList>
    </citation>
    <scope>NUCLEOTIDE SEQUENCE [LARGE SCALE GENOMIC DNA]</scope>
    <source>
        <strain evidence="4 5">DSM 23054</strain>
    </source>
</reference>
<dbReference type="SUPFAM" id="SSF53850">
    <property type="entry name" value="Periplasmic binding protein-like II"/>
    <property type="match status" value="1"/>
</dbReference>
<keyword evidence="3" id="KW-0732">Signal</keyword>
<dbReference type="InterPro" id="IPR006059">
    <property type="entry name" value="SBP"/>
</dbReference>
<dbReference type="Proteomes" id="UP000558113">
    <property type="component" value="Unassembled WGS sequence"/>
</dbReference>
<dbReference type="PROSITE" id="PS01037">
    <property type="entry name" value="SBP_BACTERIAL_1"/>
    <property type="match status" value="1"/>
</dbReference>
<evidence type="ECO:0000313" key="5">
    <source>
        <dbReference type="Proteomes" id="UP000558113"/>
    </source>
</evidence>
<dbReference type="GO" id="GO:0055085">
    <property type="term" value="P:transmembrane transport"/>
    <property type="evidence" value="ECO:0007669"/>
    <property type="project" value="InterPro"/>
</dbReference>
<dbReference type="Pfam" id="PF01547">
    <property type="entry name" value="SBP_bac_1"/>
    <property type="match status" value="1"/>
</dbReference>
<proteinExistence type="inferred from homology"/>
<sequence>MQVVVHIDEPWQQEAVEEIARRFEASNPGVSVLVKVLPNGEIRSALIAGQSDADLVQLFNGDIADCARQGHLLDLRAWLGQNPDLIDLFHPSIFRLAEQEGSIAVLPLSATMKGIFYNKRWFDKAGIPYPAAGWTWDDFEKIAIRLQEANAAKDAKRFAARIPFQREYIGLLLLSAGTDWLSPDRSRASGYADSPPAIQAVQRAADLVRKHRAASATQDTFFNGDILRREAGMILDYYVMLHEIQPLLQDDLGIAGLPQFGTGQAANEPWVCGFGISSATAHPELAFSLLREMTCSANALTLLVTDGSIAALRAAYEEVGHDQDPLCNAVLAELANSAPLPISPANGLFRLLDEAVDAALGRILFEGADVKETLDELAVALDVKLQANASAPILG</sequence>
<dbReference type="PANTHER" id="PTHR43649:SF12">
    <property type="entry name" value="DIACETYLCHITOBIOSE BINDING PROTEIN DASA"/>
    <property type="match status" value="1"/>
</dbReference>
<evidence type="ECO:0000256" key="3">
    <source>
        <dbReference type="ARBA" id="ARBA00022729"/>
    </source>
</evidence>
<dbReference type="OrthoDB" id="9782846at2"/>
<organism evidence="4 5">
    <name type="scientific">Paenibacillus sacheonensis</name>
    <dbReference type="NCBI Taxonomy" id="742054"/>
    <lineage>
        <taxon>Bacteria</taxon>
        <taxon>Bacillati</taxon>
        <taxon>Bacillota</taxon>
        <taxon>Bacilli</taxon>
        <taxon>Bacillales</taxon>
        <taxon>Paenibacillaceae</taxon>
        <taxon>Paenibacillus</taxon>
    </lineage>
</organism>
<accession>A0A7X4YM12</accession>
<evidence type="ECO:0000256" key="2">
    <source>
        <dbReference type="ARBA" id="ARBA00022448"/>
    </source>
</evidence>